<gene>
    <name evidence="1" type="ORF">GCM10009810_38850</name>
</gene>
<sequence>MDLDPSLRELVARVLARPRPVGRRTVIGVVGAPGAGKSTLAAAVVGELIAAGVAAAQVPMDGFHLADVQLNRLGLRRVKGAPPTFDGDGYAVLLERLRGDRDRAIYAPNFERDLEQPLAGAIAVEPEIDIVVTEGNYLLLQDDPWPRTRAACDEVWFVDVDQEVRLDRLIARHVLFGKSPQDAREWVMRNDEANARLVIAGRESADLVVRMA</sequence>
<dbReference type="Gene3D" id="3.40.50.300">
    <property type="entry name" value="P-loop containing nucleotide triphosphate hydrolases"/>
    <property type="match status" value="2"/>
</dbReference>
<keyword evidence="2" id="KW-1185">Reference proteome</keyword>
<dbReference type="Pfam" id="PF03308">
    <property type="entry name" value="MeaB"/>
    <property type="match status" value="1"/>
</dbReference>
<evidence type="ECO:0000313" key="1">
    <source>
        <dbReference type="EMBL" id="GAA1778119.1"/>
    </source>
</evidence>
<protein>
    <submittedName>
        <fullName evidence="1">Nucleoside/nucleotide kinase family protein</fullName>
    </submittedName>
</protein>
<dbReference type="Proteomes" id="UP001501475">
    <property type="component" value="Unassembled WGS sequence"/>
</dbReference>
<name>A0ABN2L7Q0_9MICO</name>
<dbReference type="EMBL" id="BAAAPN010000107">
    <property type="protein sequence ID" value="GAA1778119.1"/>
    <property type="molecule type" value="Genomic_DNA"/>
</dbReference>
<reference evidence="1 2" key="1">
    <citation type="journal article" date="2019" name="Int. J. Syst. Evol. Microbiol.">
        <title>The Global Catalogue of Microorganisms (GCM) 10K type strain sequencing project: providing services to taxonomists for standard genome sequencing and annotation.</title>
        <authorList>
            <consortium name="The Broad Institute Genomics Platform"/>
            <consortium name="The Broad Institute Genome Sequencing Center for Infectious Disease"/>
            <person name="Wu L."/>
            <person name="Ma J."/>
        </authorList>
    </citation>
    <scope>NUCLEOTIDE SEQUENCE [LARGE SCALE GENOMIC DNA]</scope>
    <source>
        <strain evidence="1 2">JCM 15591</strain>
    </source>
</reference>
<organism evidence="1 2">
    <name type="scientific">Nostocoides vanveenii</name>
    <dbReference type="NCBI Taxonomy" id="330835"/>
    <lineage>
        <taxon>Bacteria</taxon>
        <taxon>Bacillati</taxon>
        <taxon>Actinomycetota</taxon>
        <taxon>Actinomycetes</taxon>
        <taxon>Micrococcales</taxon>
        <taxon>Intrasporangiaceae</taxon>
        <taxon>Nostocoides</taxon>
    </lineage>
</organism>
<comment type="caution">
    <text evidence="1">The sequence shown here is derived from an EMBL/GenBank/DDBJ whole genome shotgun (WGS) entry which is preliminary data.</text>
</comment>
<dbReference type="PANTHER" id="PTHR10285">
    <property type="entry name" value="URIDINE KINASE"/>
    <property type="match status" value="1"/>
</dbReference>
<evidence type="ECO:0000313" key="2">
    <source>
        <dbReference type="Proteomes" id="UP001501475"/>
    </source>
</evidence>
<keyword evidence="1" id="KW-0418">Kinase</keyword>
<dbReference type="NCBIfam" id="NF006743">
    <property type="entry name" value="PRK09270.1-2"/>
    <property type="match status" value="1"/>
</dbReference>
<keyword evidence="1" id="KW-0808">Transferase</keyword>
<dbReference type="SUPFAM" id="SSF52540">
    <property type="entry name" value="P-loop containing nucleoside triphosphate hydrolases"/>
    <property type="match status" value="1"/>
</dbReference>
<proteinExistence type="predicted"/>
<dbReference type="GO" id="GO:0016301">
    <property type="term" value="F:kinase activity"/>
    <property type="evidence" value="ECO:0007669"/>
    <property type="project" value="UniProtKB-KW"/>
</dbReference>
<accession>A0ABN2L7Q0</accession>
<dbReference type="RefSeq" id="WP_344069678.1">
    <property type="nucleotide sequence ID" value="NZ_BAAAPN010000107.1"/>
</dbReference>
<dbReference type="InterPro" id="IPR027417">
    <property type="entry name" value="P-loop_NTPase"/>
</dbReference>